<protein>
    <recommendedName>
        <fullName evidence="5">BTB domain-containing protein</fullName>
    </recommendedName>
</protein>
<dbReference type="InterPro" id="IPR000210">
    <property type="entry name" value="BTB/POZ_dom"/>
</dbReference>
<name>A0A397IIV9_9GLOM</name>
<dbReference type="OrthoDB" id="1893551at2759"/>
<dbReference type="CDD" id="cd18186">
    <property type="entry name" value="BTB_POZ_ZBTB_KLHL-like"/>
    <property type="match status" value="1"/>
</dbReference>
<proteinExistence type="predicted"/>
<dbReference type="Pfam" id="PF00651">
    <property type="entry name" value="BTB"/>
    <property type="match status" value="1"/>
</dbReference>
<feature type="domain" description="BTB" evidence="1">
    <location>
        <begin position="22"/>
        <end position="95"/>
    </location>
</feature>
<dbReference type="PROSITE" id="PS51886">
    <property type="entry name" value="TLDC"/>
    <property type="match status" value="1"/>
</dbReference>
<evidence type="ECO:0000259" key="2">
    <source>
        <dbReference type="PROSITE" id="PS51886"/>
    </source>
</evidence>
<sequence>MSDSLFELSRDLEKFLQDDDDYNVHIQVGEEPDKKIFKAHSAILRARCPYFRAAFSKNWAKKDDNYTTFKKPNISPSVFEAILKYIYTGVVNVNPNDSEVNVLHLLVAADELMLVNYVYKIQDYLLENEIDWLQKNIIHILNITFRQDSCSKIREYCLHETCVEPNLVFGSKDFNSLDEEVFIHLLKRGDLWLEEIEIWDIIIKWGTAQISDQIEEKHITDWSYGDFELLKNKISNLLNLVGFTGISSKDFYYKVWPYKGILPIELSDEIVRFHLDPDLQSSKLSPMARFPALNLDSKIINAKHLAMISHWIDKKTGNPGTNIDKEFKLIFRGTRDGFTPSSFHKKCDNKGSCVVILKVKENGNILGGYNPLGWKGKDIWGYTEDSFLFSLGDGTTTKNVILSRVRSNFANSAIFHGKMYGPVFGSSDLEMKEPYNKQQNWSAQAHTYEKRIIDIQGFSVDEYEVFQVIRKEENENT</sequence>
<comment type="caution">
    <text evidence="3">The sequence shown here is derived from an EMBL/GenBank/DDBJ whole genome shotgun (WGS) entry which is preliminary data.</text>
</comment>
<dbReference type="SMART" id="SM00225">
    <property type="entry name" value="BTB"/>
    <property type="match status" value="1"/>
</dbReference>
<evidence type="ECO:0000313" key="3">
    <source>
        <dbReference type="EMBL" id="RHZ74168.1"/>
    </source>
</evidence>
<dbReference type="Proteomes" id="UP000266861">
    <property type="component" value="Unassembled WGS sequence"/>
</dbReference>
<evidence type="ECO:0000313" key="4">
    <source>
        <dbReference type="Proteomes" id="UP000266861"/>
    </source>
</evidence>
<keyword evidence="4" id="KW-1185">Reference proteome</keyword>
<organism evidence="3 4">
    <name type="scientific">Diversispora epigaea</name>
    <dbReference type="NCBI Taxonomy" id="1348612"/>
    <lineage>
        <taxon>Eukaryota</taxon>
        <taxon>Fungi</taxon>
        <taxon>Fungi incertae sedis</taxon>
        <taxon>Mucoromycota</taxon>
        <taxon>Glomeromycotina</taxon>
        <taxon>Glomeromycetes</taxon>
        <taxon>Diversisporales</taxon>
        <taxon>Diversisporaceae</taxon>
        <taxon>Diversispora</taxon>
    </lineage>
</organism>
<dbReference type="SUPFAM" id="SSF54695">
    <property type="entry name" value="POZ domain"/>
    <property type="match status" value="1"/>
</dbReference>
<dbReference type="PROSITE" id="PS50097">
    <property type="entry name" value="BTB"/>
    <property type="match status" value="1"/>
</dbReference>
<evidence type="ECO:0000259" key="1">
    <source>
        <dbReference type="PROSITE" id="PS50097"/>
    </source>
</evidence>
<feature type="domain" description="TLDc" evidence="2">
    <location>
        <begin position="298"/>
        <end position="469"/>
    </location>
</feature>
<dbReference type="InterPro" id="IPR006571">
    <property type="entry name" value="TLDc_dom"/>
</dbReference>
<accession>A0A397IIV9</accession>
<dbReference type="PANTHER" id="PTHR24410:SF34">
    <property type="entry name" value="LD40565P"/>
    <property type="match status" value="1"/>
</dbReference>
<dbReference type="PANTHER" id="PTHR24410">
    <property type="entry name" value="HL07962P-RELATED"/>
    <property type="match status" value="1"/>
</dbReference>
<reference evidence="3 4" key="1">
    <citation type="submission" date="2018-08" db="EMBL/GenBank/DDBJ databases">
        <title>Genome and evolution of the arbuscular mycorrhizal fungus Diversispora epigaea (formerly Glomus versiforme) and its bacterial endosymbionts.</title>
        <authorList>
            <person name="Sun X."/>
            <person name="Fei Z."/>
            <person name="Harrison M."/>
        </authorList>
    </citation>
    <scope>NUCLEOTIDE SEQUENCE [LARGE SCALE GENOMIC DNA]</scope>
    <source>
        <strain evidence="3 4">IT104</strain>
    </source>
</reference>
<dbReference type="InterPro" id="IPR011333">
    <property type="entry name" value="SKP1/BTB/POZ_sf"/>
</dbReference>
<dbReference type="InterPro" id="IPR051481">
    <property type="entry name" value="BTB-POZ/Galectin-3-binding"/>
</dbReference>
<dbReference type="EMBL" id="PQFF01000210">
    <property type="protein sequence ID" value="RHZ74168.1"/>
    <property type="molecule type" value="Genomic_DNA"/>
</dbReference>
<gene>
    <name evidence="3" type="ORF">Glove_227g146</name>
</gene>
<dbReference type="Gene3D" id="3.30.710.10">
    <property type="entry name" value="Potassium Channel Kv1.1, Chain A"/>
    <property type="match status" value="1"/>
</dbReference>
<dbReference type="Pfam" id="PF07534">
    <property type="entry name" value="TLD"/>
    <property type="match status" value="1"/>
</dbReference>
<dbReference type="AlphaFoldDB" id="A0A397IIV9"/>
<evidence type="ECO:0008006" key="5">
    <source>
        <dbReference type="Google" id="ProtNLM"/>
    </source>
</evidence>